<keyword evidence="3 5" id="KW-1133">Transmembrane helix</keyword>
<feature type="domain" description="Anoctamin transmembrane" evidence="6">
    <location>
        <begin position="246"/>
        <end position="698"/>
    </location>
</feature>
<evidence type="ECO:0000256" key="5">
    <source>
        <dbReference type="SAM" id="Phobius"/>
    </source>
</evidence>
<comment type="caution">
    <text evidence="7">The sequence shown here is derived from an EMBL/GenBank/DDBJ whole genome shotgun (WGS) entry which is preliminary data.</text>
</comment>
<feature type="transmembrane region" description="Helical" evidence="5">
    <location>
        <begin position="289"/>
        <end position="307"/>
    </location>
</feature>
<dbReference type="Pfam" id="PF04547">
    <property type="entry name" value="Anoctamin"/>
    <property type="match status" value="1"/>
</dbReference>
<proteinExistence type="predicted"/>
<evidence type="ECO:0000256" key="2">
    <source>
        <dbReference type="ARBA" id="ARBA00022692"/>
    </source>
</evidence>
<accession>A0A8K1C9I4</accession>
<feature type="transmembrane region" description="Helical" evidence="5">
    <location>
        <begin position="365"/>
        <end position="388"/>
    </location>
</feature>
<dbReference type="EMBL" id="SPLM01000110">
    <property type="protein sequence ID" value="TMW58954.1"/>
    <property type="molecule type" value="Genomic_DNA"/>
</dbReference>
<evidence type="ECO:0000259" key="6">
    <source>
        <dbReference type="Pfam" id="PF04547"/>
    </source>
</evidence>
<dbReference type="InterPro" id="IPR049452">
    <property type="entry name" value="Anoctamin_TM"/>
</dbReference>
<dbReference type="Proteomes" id="UP000794436">
    <property type="component" value="Unassembled WGS sequence"/>
</dbReference>
<dbReference type="GO" id="GO:0005254">
    <property type="term" value="F:chloride channel activity"/>
    <property type="evidence" value="ECO:0007669"/>
    <property type="project" value="TreeGrafter"/>
</dbReference>
<reference evidence="7" key="1">
    <citation type="submission" date="2019-03" db="EMBL/GenBank/DDBJ databases">
        <title>Long read genome sequence of the mycoparasitic Pythium oligandrum ATCC 38472 isolated from sugarbeet rhizosphere.</title>
        <authorList>
            <person name="Gaulin E."/>
        </authorList>
    </citation>
    <scope>NUCLEOTIDE SEQUENCE</scope>
    <source>
        <strain evidence="7">ATCC 38472_TT</strain>
    </source>
</reference>
<dbReference type="PANTHER" id="PTHR12308:SF73">
    <property type="entry name" value="ANOCTAMIN"/>
    <property type="match status" value="1"/>
</dbReference>
<dbReference type="GO" id="GO:0016020">
    <property type="term" value="C:membrane"/>
    <property type="evidence" value="ECO:0007669"/>
    <property type="project" value="UniProtKB-SubCell"/>
</dbReference>
<evidence type="ECO:0000256" key="4">
    <source>
        <dbReference type="ARBA" id="ARBA00023136"/>
    </source>
</evidence>
<feature type="transmembrane region" description="Helical" evidence="5">
    <location>
        <begin position="263"/>
        <end position="283"/>
    </location>
</feature>
<evidence type="ECO:0000256" key="1">
    <source>
        <dbReference type="ARBA" id="ARBA00004141"/>
    </source>
</evidence>
<feature type="transmembrane region" description="Helical" evidence="5">
    <location>
        <begin position="631"/>
        <end position="650"/>
    </location>
</feature>
<keyword evidence="2 5" id="KW-0812">Transmembrane</keyword>
<feature type="transmembrane region" description="Helical" evidence="5">
    <location>
        <begin position="662"/>
        <end position="682"/>
    </location>
</feature>
<sequence length="723" mass="84034">MDSFLRRRGRLQPPEPRPGIQRHVKTAARAPTLMQRVVRTTIERNVAAFSKDTESITRHPDADYCLYVELVEPEENQSWGELEAHQIVDTVVMLLKDQGCDIQVFPLEHVDSEVLATSKDVTRAYYVTICSAGMRETGLTGALSARPIPEWVKRQAAYKLVTPLTGAAHSQQLTRLILQEYRLLDDICLRDNKKIFAGGQRLFCELGHHKDKLDFDIFPLHREVERNRLISKWRVHLFDKLPLVDIFAYFGPKLAMYLAWLEFYTEMLVLPAVLGVMVSILGFFQAESYCLLSFLISIGTSVFADFWRRRQRLVEYTWKYQQLMESEAVVDLETRPEFQGEWVIDHVTEQRVYDFPRHKRFFRQLLAIPLLLSMCCVVGGYVVLLNLLSEHLRSVYPVCFRKHKNIDAIEKVGMSLGQCTTAAHGPGVLNAISIMVLDKIYHRLAKRLNEFENYRTTAEFDEHLVMKRIPFNIINSNASLWYFAFYMRDLDRVRDRLWILMVMMQFLDNLKEIGLPFVVSLYARFLATDKHHQQRTEGQTLVSESISERIQRLRTQQRQVHYVDTFADYKEMMVQYGYVALYTPIFPLAPFFAWLNNVVESRSDFLKLVNSNGFQRPIVKHTHGIGVWERILVALSVIAVIINCALVWTFEIKELVPSWSELHQFMLLIACEHLVFIIKGLLNWAAPDLPTWIQNEKRIAALSSTRAQLLSPTRAQTKELLHY</sequence>
<dbReference type="InterPro" id="IPR007632">
    <property type="entry name" value="Anoctamin"/>
</dbReference>
<keyword evidence="4 5" id="KW-0472">Membrane</keyword>
<evidence type="ECO:0000313" key="7">
    <source>
        <dbReference type="EMBL" id="TMW58954.1"/>
    </source>
</evidence>
<organism evidence="7 8">
    <name type="scientific">Pythium oligandrum</name>
    <name type="common">Mycoparasitic fungus</name>
    <dbReference type="NCBI Taxonomy" id="41045"/>
    <lineage>
        <taxon>Eukaryota</taxon>
        <taxon>Sar</taxon>
        <taxon>Stramenopiles</taxon>
        <taxon>Oomycota</taxon>
        <taxon>Peronosporomycetes</taxon>
        <taxon>Pythiales</taxon>
        <taxon>Pythiaceae</taxon>
        <taxon>Pythium</taxon>
    </lineage>
</organism>
<gene>
    <name evidence="7" type="ORF">Poli38472_007099</name>
</gene>
<feature type="transmembrane region" description="Helical" evidence="5">
    <location>
        <begin position="576"/>
        <end position="595"/>
    </location>
</feature>
<protein>
    <recommendedName>
        <fullName evidence="6">Anoctamin transmembrane domain-containing protein</fullName>
    </recommendedName>
</protein>
<name>A0A8K1C9I4_PYTOL</name>
<dbReference type="PANTHER" id="PTHR12308">
    <property type="entry name" value="ANOCTAMIN"/>
    <property type="match status" value="1"/>
</dbReference>
<evidence type="ECO:0000256" key="3">
    <source>
        <dbReference type="ARBA" id="ARBA00022989"/>
    </source>
</evidence>
<dbReference type="AlphaFoldDB" id="A0A8K1C9I4"/>
<evidence type="ECO:0000313" key="8">
    <source>
        <dbReference type="Proteomes" id="UP000794436"/>
    </source>
</evidence>
<dbReference type="OrthoDB" id="296386at2759"/>
<keyword evidence="8" id="KW-1185">Reference proteome</keyword>
<comment type="subcellular location">
    <subcellularLocation>
        <location evidence="1">Membrane</location>
        <topology evidence="1">Multi-pass membrane protein</topology>
    </subcellularLocation>
</comment>